<comment type="catalytic activity">
    <reaction evidence="7">
        <text>L-cysteinyl-[prolipoprotein] + a 1,2-diacyl-sn-glycero-3-phospho-(1'-sn-glycerol) = an S-1,2-diacyl-sn-glyceryl-L-cysteinyl-[prolipoprotein] + sn-glycerol 1-phosphate + H(+)</text>
        <dbReference type="Rhea" id="RHEA:56712"/>
        <dbReference type="Rhea" id="RHEA-COMP:14679"/>
        <dbReference type="Rhea" id="RHEA-COMP:14680"/>
        <dbReference type="ChEBI" id="CHEBI:15378"/>
        <dbReference type="ChEBI" id="CHEBI:29950"/>
        <dbReference type="ChEBI" id="CHEBI:57685"/>
        <dbReference type="ChEBI" id="CHEBI:64716"/>
        <dbReference type="ChEBI" id="CHEBI:140658"/>
        <dbReference type="EC" id="2.5.1.145"/>
    </reaction>
</comment>
<feature type="transmembrane region" description="Helical" evidence="7">
    <location>
        <begin position="223"/>
        <end position="242"/>
    </location>
</feature>
<dbReference type="PANTHER" id="PTHR30589:SF0">
    <property type="entry name" value="PHOSPHATIDYLGLYCEROL--PROLIPOPROTEIN DIACYLGLYCERYL TRANSFERASE"/>
    <property type="match status" value="1"/>
</dbReference>
<sequence>MNSTLVSFPELGWSFNVPRVAFNIFGKPIYWYGIIIAAAFLICVLWAMKDAPKYDLVPDTIIDLMLFAAPAAIICARLYYVIFTWSDYSDNLIDILNLRKGGLAVYGGIIGAIITAYFLARYKRIPIMKLFDFTIPYVALGQAIGRWGNFFNQEAFGTNTSLPWGMTSPTITSYLTNKAESIQKTVGITVNPDLPVHPTFLYESIWNLVIFAFLMWMRKRKKFSGEIFCLYFITYSIGRAFIEGLRTDSLMLGNLRVSQFLSILLIVVFGILVIVLRNKAKNAVNEVESETAPSAYANVLKYMEEEEQAEQEQQAVESNEHSTESLQEEENTQDVQAEFVEQQEPDDSEIKPDSENSQEDKNKMTDSQ</sequence>
<feature type="transmembrane region" description="Helical" evidence="7">
    <location>
        <begin position="103"/>
        <end position="120"/>
    </location>
</feature>
<feature type="binding site" evidence="7">
    <location>
        <position position="146"/>
    </location>
    <ligand>
        <name>a 1,2-diacyl-sn-glycero-3-phospho-(1'-sn-glycerol)</name>
        <dbReference type="ChEBI" id="CHEBI:64716"/>
    </ligand>
</feature>
<evidence type="ECO:0000313" key="10">
    <source>
        <dbReference type="Proteomes" id="UP000003860"/>
    </source>
</evidence>
<dbReference type="GO" id="GO:0042158">
    <property type="term" value="P:lipoprotein biosynthetic process"/>
    <property type="evidence" value="ECO:0007669"/>
    <property type="project" value="UniProtKB-UniRule"/>
</dbReference>
<keyword evidence="4 7" id="KW-0812">Transmembrane</keyword>
<comment type="subcellular location">
    <subcellularLocation>
        <location evidence="7">Cell membrane</location>
        <topology evidence="7">Multi-pass membrane protein</topology>
    </subcellularLocation>
</comment>
<dbReference type="GO" id="GO:0008961">
    <property type="term" value="F:phosphatidylglycerol-prolipoprotein diacylglyceryl transferase activity"/>
    <property type="evidence" value="ECO:0007669"/>
    <property type="project" value="UniProtKB-UniRule"/>
</dbReference>
<organism evidence="9 10">
    <name type="scientific">Ruminiclostridium papyrosolvens DSM 2782</name>
    <dbReference type="NCBI Taxonomy" id="588581"/>
    <lineage>
        <taxon>Bacteria</taxon>
        <taxon>Bacillati</taxon>
        <taxon>Bacillota</taxon>
        <taxon>Clostridia</taxon>
        <taxon>Eubacteriales</taxon>
        <taxon>Oscillospiraceae</taxon>
        <taxon>Ruminiclostridium</taxon>
    </lineage>
</organism>
<accession>F1TG65</accession>
<dbReference type="PANTHER" id="PTHR30589">
    <property type="entry name" value="PROLIPOPROTEIN DIACYLGLYCERYL TRANSFERASE"/>
    <property type="match status" value="1"/>
</dbReference>
<dbReference type="InterPro" id="IPR001640">
    <property type="entry name" value="Lgt"/>
</dbReference>
<feature type="transmembrane region" description="Helical" evidence="7">
    <location>
        <begin position="257"/>
        <end position="276"/>
    </location>
</feature>
<protein>
    <recommendedName>
        <fullName evidence="7">Phosphatidylglycerol--prolipoprotein diacylglyceryl transferase</fullName>
        <ecNumber evidence="7">2.5.1.145</ecNumber>
    </recommendedName>
</protein>
<keyword evidence="3 7" id="KW-0808">Transferase</keyword>
<evidence type="ECO:0000256" key="6">
    <source>
        <dbReference type="ARBA" id="ARBA00023136"/>
    </source>
</evidence>
<dbReference type="Proteomes" id="UP000003860">
    <property type="component" value="Unassembled WGS sequence"/>
</dbReference>
<comment type="caution">
    <text evidence="9">The sequence shown here is derived from an EMBL/GenBank/DDBJ whole genome shotgun (WGS) entry which is preliminary data.</text>
</comment>
<feature type="transmembrane region" description="Helical" evidence="7">
    <location>
        <begin position="29"/>
        <end position="48"/>
    </location>
</feature>
<dbReference type="GO" id="GO:0005886">
    <property type="term" value="C:plasma membrane"/>
    <property type="evidence" value="ECO:0007669"/>
    <property type="project" value="UniProtKB-SubCell"/>
</dbReference>
<dbReference type="PROSITE" id="PS01311">
    <property type="entry name" value="LGT"/>
    <property type="match status" value="1"/>
</dbReference>
<proteinExistence type="inferred from homology"/>
<dbReference type="eggNOG" id="COG0682">
    <property type="taxonomic scope" value="Bacteria"/>
</dbReference>
<dbReference type="UniPathway" id="UPA00664"/>
<reference evidence="9" key="1">
    <citation type="submission" date="2009-07" db="EMBL/GenBank/DDBJ databases">
        <authorList>
            <consortium name="US DOE Joint Genome Institute (JGI-PGF)"/>
            <person name="Lucas S."/>
            <person name="Copeland A."/>
            <person name="Lapidus A."/>
            <person name="Glavina del Rio T."/>
            <person name="Tice H."/>
            <person name="Bruce D."/>
            <person name="Goodwin L."/>
            <person name="Pitluck S."/>
            <person name="Larimer F."/>
            <person name="Land M.L."/>
            <person name="Mouttaki H."/>
            <person name="He Z."/>
            <person name="Zhou J."/>
            <person name="Hemme C.L."/>
        </authorList>
    </citation>
    <scope>NUCLEOTIDE SEQUENCE</scope>
    <source>
        <strain evidence="9">DSM 2782</strain>
    </source>
</reference>
<keyword evidence="10" id="KW-1185">Reference proteome</keyword>
<keyword evidence="2 7" id="KW-1003">Cell membrane</keyword>
<comment type="function">
    <text evidence="7">Catalyzes the transfer of the diacylglyceryl group from phosphatidylglycerol to the sulfhydryl group of the N-terminal cysteine of a prolipoprotein, the first step in the formation of mature lipoproteins.</text>
</comment>
<dbReference type="OrthoDB" id="871140at2"/>
<dbReference type="STRING" id="588581.Cpap_1068"/>
<comment type="similarity">
    <text evidence="1 7">Belongs to the Lgt family.</text>
</comment>
<evidence type="ECO:0000256" key="1">
    <source>
        <dbReference type="ARBA" id="ARBA00007150"/>
    </source>
</evidence>
<name>F1TG65_9FIRM</name>
<dbReference type="RefSeq" id="WP_004621074.1">
    <property type="nucleotide sequence ID" value="NZ_ACXX02000012.1"/>
</dbReference>
<dbReference type="Pfam" id="PF01790">
    <property type="entry name" value="LGT"/>
    <property type="match status" value="1"/>
</dbReference>
<evidence type="ECO:0000256" key="7">
    <source>
        <dbReference type="HAMAP-Rule" id="MF_01147"/>
    </source>
</evidence>
<dbReference type="EMBL" id="ACXX02000012">
    <property type="protein sequence ID" value="EGD46684.1"/>
    <property type="molecule type" value="Genomic_DNA"/>
</dbReference>
<keyword evidence="5 7" id="KW-1133">Transmembrane helix</keyword>
<evidence type="ECO:0000256" key="5">
    <source>
        <dbReference type="ARBA" id="ARBA00022989"/>
    </source>
</evidence>
<dbReference type="NCBIfam" id="TIGR00544">
    <property type="entry name" value="lgt"/>
    <property type="match status" value="1"/>
</dbReference>
<evidence type="ECO:0000256" key="8">
    <source>
        <dbReference type="SAM" id="MobiDB-lite"/>
    </source>
</evidence>
<evidence type="ECO:0000256" key="2">
    <source>
        <dbReference type="ARBA" id="ARBA00022475"/>
    </source>
</evidence>
<feature type="compositionally biased region" description="Basic and acidic residues" evidence="8">
    <location>
        <begin position="348"/>
        <end position="368"/>
    </location>
</feature>
<dbReference type="AlphaFoldDB" id="F1TG65"/>
<dbReference type="HAMAP" id="MF_01147">
    <property type="entry name" value="Lgt"/>
    <property type="match status" value="1"/>
</dbReference>
<evidence type="ECO:0000256" key="3">
    <source>
        <dbReference type="ARBA" id="ARBA00022679"/>
    </source>
</evidence>
<evidence type="ECO:0000256" key="4">
    <source>
        <dbReference type="ARBA" id="ARBA00022692"/>
    </source>
</evidence>
<feature type="transmembrane region" description="Helical" evidence="7">
    <location>
        <begin position="60"/>
        <end position="83"/>
    </location>
</feature>
<feature type="region of interest" description="Disordered" evidence="8">
    <location>
        <begin position="307"/>
        <end position="368"/>
    </location>
</feature>
<evidence type="ECO:0000313" key="9">
    <source>
        <dbReference type="EMBL" id="EGD46684.1"/>
    </source>
</evidence>
<keyword evidence="6 7" id="KW-0472">Membrane</keyword>
<gene>
    <name evidence="7" type="primary">lgt</name>
    <name evidence="9" type="ORF">Cpap_1068</name>
</gene>
<comment type="pathway">
    <text evidence="7">Protein modification; lipoprotein biosynthesis (diacylglyceryl transfer).</text>
</comment>
<reference evidence="9" key="2">
    <citation type="submission" date="2011-01" db="EMBL/GenBank/DDBJ databases">
        <title>The Non-contiguous Finished genome of Clostridium papyrosolvens.</title>
        <authorList>
            <person name="Lucas S."/>
            <person name="Copeland A."/>
            <person name="Lapidus A."/>
            <person name="Cheng J.-F."/>
            <person name="Goodwin L."/>
            <person name="Pitluck S."/>
            <person name="Misra M."/>
            <person name="Chertkov O."/>
            <person name="Detter J.C."/>
            <person name="Han C."/>
            <person name="Tapia R."/>
            <person name="Land M."/>
            <person name="Hauser L."/>
            <person name="Kyrpides N."/>
            <person name="Ivanova N."/>
            <person name="Pagani I."/>
            <person name="Mouttaki H."/>
            <person name="He Z."/>
            <person name="Zhou J."/>
            <person name="Hemme C.L."/>
            <person name="Woyke T."/>
        </authorList>
    </citation>
    <scope>NUCLEOTIDE SEQUENCE [LARGE SCALE GENOMIC DNA]</scope>
    <source>
        <strain evidence="9">DSM 2782</strain>
    </source>
</reference>
<dbReference type="EC" id="2.5.1.145" evidence="7"/>